<name>A0A2S9YV85_9BACT</name>
<evidence type="ECO:0000313" key="1">
    <source>
        <dbReference type="EMBL" id="PRQ09021.1"/>
    </source>
</evidence>
<proteinExistence type="predicted"/>
<dbReference type="PROSITE" id="PS51257">
    <property type="entry name" value="PROKAR_LIPOPROTEIN"/>
    <property type="match status" value="1"/>
</dbReference>
<gene>
    <name evidence="1" type="ORF">ENSA7_12920</name>
</gene>
<dbReference type="EMBL" id="PVNL01000031">
    <property type="protein sequence ID" value="PRQ09021.1"/>
    <property type="molecule type" value="Genomic_DNA"/>
</dbReference>
<organism evidence="1 2">
    <name type="scientific">Enhygromyxa salina</name>
    <dbReference type="NCBI Taxonomy" id="215803"/>
    <lineage>
        <taxon>Bacteria</taxon>
        <taxon>Pseudomonadati</taxon>
        <taxon>Myxococcota</taxon>
        <taxon>Polyangia</taxon>
        <taxon>Nannocystales</taxon>
        <taxon>Nannocystaceae</taxon>
        <taxon>Enhygromyxa</taxon>
    </lineage>
</organism>
<dbReference type="OrthoDB" id="6396340at2"/>
<evidence type="ECO:0000313" key="2">
    <source>
        <dbReference type="Proteomes" id="UP000238823"/>
    </source>
</evidence>
<dbReference type="Proteomes" id="UP000238823">
    <property type="component" value="Unassembled WGS sequence"/>
</dbReference>
<dbReference type="RefSeq" id="WP_106088338.1">
    <property type="nucleotide sequence ID" value="NZ_PVNL01000031.1"/>
</dbReference>
<sequence length="530" mass="56999">MRLHPESGLALFLIVAGCSDDEALDDEGMETGETEGYGPARGELEITEIEVSQSVVQPIYQAGAVVDPTTYGVPLVPNRHMWVRALWDPPLEWTPRPLIARLHLEYPDGTQVLHPDRETAKGSPPVVVGKSTHDDLLSGFYWRLAPEDVVPGMRYSVTVVEPEPAFDIPKTTGKTRWPRDNNTAMPVQADPAGLNLYLVGVHYDIPGCSTDTSVLPEAEVEAIRSGFEVWTGIETNSVTIDTSLSVDIGAPTDVLSLLSVVGPIRAEYGDIPDAFFLILLDDCSAVPDGILGVAPVNSDPPVLGEASMRYGAGLWNPNDVRESVNTAVHEVGHAQGALHAPCGGAAGPDPGYPHENATLGARGLDPLTAQFYAPESFTDFMSYCRPYWVSDYRFTKSYNVQRMLTAWAGADMTGPTVAAPDGYAGTVLTGVVQAGGESRWWINENSTPPQAKLGGELRVELRTAAGSFELATDTRPLPDVPDGRLVQVPLVDGVTLEDIEVIGVHGGLELEVSAAEIVDRREFALNVRAE</sequence>
<reference evidence="1 2" key="1">
    <citation type="submission" date="2018-03" db="EMBL/GenBank/DDBJ databases">
        <title>Draft Genome Sequences of the Obligatory Marine Myxobacteria Enhygromyxa salina SWB007.</title>
        <authorList>
            <person name="Poehlein A."/>
            <person name="Moghaddam J.A."/>
            <person name="Harms H."/>
            <person name="Alanjari M."/>
            <person name="Koenig G.M."/>
            <person name="Daniel R."/>
            <person name="Schaeberle T.F."/>
        </authorList>
    </citation>
    <scope>NUCLEOTIDE SEQUENCE [LARGE SCALE GENOMIC DNA]</scope>
    <source>
        <strain evidence="1 2">SWB007</strain>
    </source>
</reference>
<protein>
    <submittedName>
        <fullName evidence="1">Uncharacterized protein</fullName>
    </submittedName>
</protein>
<accession>A0A2S9YV85</accession>
<comment type="caution">
    <text evidence="1">The sequence shown here is derived from an EMBL/GenBank/DDBJ whole genome shotgun (WGS) entry which is preliminary data.</text>
</comment>
<dbReference type="SUPFAM" id="SSF55486">
    <property type="entry name" value="Metalloproteases ('zincins'), catalytic domain"/>
    <property type="match status" value="1"/>
</dbReference>
<dbReference type="AlphaFoldDB" id="A0A2S9YV85"/>